<keyword evidence="10" id="KW-1185">Reference proteome</keyword>
<evidence type="ECO:0000259" key="8">
    <source>
        <dbReference type="PROSITE" id="PS52029"/>
    </source>
</evidence>
<dbReference type="CDD" id="cd16913">
    <property type="entry name" value="YkuD_like"/>
    <property type="match status" value="1"/>
</dbReference>
<dbReference type="PANTHER" id="PTHR36699">
    <property type="entry name" value="LD-TRANSPEPTIDASE"/>
    <property type="match status" value="1"/>
</dbReference>
<dbReference type="InterPro" id="IPR038063">
    <property type="entry name" value="Transpep_catalytic_dom"/>
</dbReference>
<keyword evidence="4 7" id="KW-0133">Cell shape</keyword>
<keyword evidence="3" id="KW-0808">Transferase</keyword>
<sequence>MQYFRLIFLVFIVAAVSGCANKFKTYNGPEVTQLYVLKSERKLVLMHHDTVLEQYEIDLGFAPDGDKKIEGDGRTPEGDYFIDRRNPNSDFHLSIGISYPNEYDIAEAKALGQPPGGDIFIHGRGPIYRKAGADWTWGCIAVTDREMERIYAMVQDGTPITILP</sequence>
<dbReference type="Gene3D" id="2.40.440.10">
    <property type="entry name" value="L,D-transpeptidase catalytic domain-like"/>
    <property type="match status" value="1"/>
</dbReference>
<feature type="active site" description="Nucleophile" evidence="7">
    <location>
        <position position="139"/>
    </location>
</feature>
<evidence type="ECO:0000256" key="3">
    <source>
        <dbReference type="ARBA" id="ARBA00022679"/>
    </source>
</evidence>
<gene>
    <name evidence="9" type="ORF">HRQ87_01960</name>
</gene>
<evidence type="ECO:0000256" key="2">
    <source>
        <dbReference type="ARBA" id="ARBA00005992"/>
    </source>
</evidence>
<protein>
    <submittedName>
        <fullName evidence="9">L,D-transpeptidase family protein</fullName>
    </submittedName>
</protein>
<evidence type="ECO:0000256" key="6">
    <source>
        <dbReference type="ARBA" id="ARBA00023316"/>
    </source>
</evidence>
<dbReference type="Proteomes" id="UP000777935">
    <property type="component" value="Unassembled WGS sequence"/>
</dbReference>
<dbReference type="RefSeq" id="WP_174134671.1">
    <property type="nucleotide sequence ID" value="NZ_JABUFE010000001.1"/>
</dbReference>
<dbReference type="SUPFAM" id="SSF141523">
    <property type="entry name" value="L,D-transpeptidase catalytic domain-like"/>
    <property type="match status" value="1"/>
</dbReference>
<feature type="active site" description="Proton donor/acceptor" evidence="7">
    <location>
        <position position="122"/>
    </location>
</feature>
<feature type="domain" description="L,D-TPase catalytic" evidence="8">
    <location>
        <begin position="32"/>
        <end position="163"/>
    </location>
</feature>
<evidence type="ECO:0000313" key="9">
    <source>
        <dbReference type="EMBL" id="NSX53555.1"/>
    </source>
</evidence>
<organism evidence="9 10">
    <name type="scientific">Parasulfitobacter algicola</name>
    <dbReference type="NCBI Taxonomy" id="2614809"/>
    <lineage>
        <taxon>Bacteria</taxon>
        <taxon>Pseudomonadati</taxon>
        <taxon>Pseudomonadota</taxon>
        <taxon>Alphaproteobacteria</taxon>
        <taxon>Rhodobacterales</taxon>
        <taxon>Roseobacteraceae</taxon>
        <taxon>Parasulfitobacter</taxon>
    </lineage>
</organism>
<evidence type="ECO:0000256" key="7">
    <source>
        <dbReference type="PROSITE-ProRule" id="PRU01373"/>
    </source>
</evidence>
<evidence type="ECO:0000256" key="4">
    <source>
        <dbReference type="ARBA" id="ARBA00022960"/>
    </source>
</evidence>
<evidence type="ECO:0000256" key="1">
    <source>
        <dbReference type="ARBA" id="ARBA00004752"/>
    </source>
</evidence>
<keyword evidence="6 7" id="KW-0961">Cell wall biogenesis/degradation</keyword>
<dbReference type="PROSITE" id="PS51257">
    <property type="entry name" value="PROKAR_LIPOPROTEIN"/>
    <property type="match status" value="1"/>
</dbReference>
<proteinExistence type="inferred from homology"/>
<name>A0ABX2IMI4_9RHOB</name>
<dbReference type="EMBL" id="JABUFE010000001">
    <property type="protein sequence ID" value="NSX53555.1"/>
    <property type="molecule type" value="Genomic_DNA"/>
</dbReference>
<dbReference type="PANTHER" id="PTHR36699:SF1">
    <property type="entry name" value="L,D-TRANSPEPTIDASE YAFK-RELATED"/>
    <property type="match status" value="1"/>
</dbReference>
<accession>A0ABX2IMI4</accession>
<comment type="similarity">
    <text evidence="2">Belongs to the YkuD family.</text>
</comment>
<keyword evidence="5 7" id="KW-0573">Peptidoglycan synthesis</keyword>
<dbReference type="Pfam" id="PF03734">
    <property type="entry name" value="YkuD"/>
    <property type="match status" value="1"/>
</dbReference>
<dbReference type="InterPro" id="IPR005490">
    <property type="entry name" value="LD_TPept_cat_dom"/>
</dbReference>
<reference evidence="9 10" key="1">
    <citation type="submission" date="2020-06" db="EMBL/GenBank/DDBJ databases">
        <title>Sulfitobacter algicola sp. nov., isolated from green algae.</title>
        <authorList>
            <person name="Wang C."/>
        </authorList>
    </citation>
    <scope>NUCLEOTIDE SEQUENCE [LARGE SCALE GENOMIC DNA]</scope>
    <source>
        <strain evidence="9 10">1151</strain>
    </source>
</reference>
<evidence type="ECO:0000256" key="5">
    <source>
        <dbReference type="ARBA" id="ARBA00022984"/>
    </source>
</evidence>
<comment type="caution">
    <text evidence="9">The sequence shown here is derived from an EMBL/GenBank/DDBJ whole genome shotgun (WGS) entry which is preliminary data.</text>
</comment>
<evidence type="ECO:0000313" key="10">
    <source>
        <dbReference type="Proteomes" id="UP000777935"/>
    </source>
</evidence>
<comment type="pathway">
    <text evidence="1 7">Cell wall biogenesis; peptidoglycan biosynthesis.</text>
</comment>
<dbReference type="PROSITE" id="PS52029">
    <property type="entry name" value="LD_TPASE"/>
    <property type="match status" value="1"/>
</dbReference>